<evidence type="ECO:0000313" key="4">
    <source>
        <dbReference type="Proteomes" id="UP000334019"/>
    </source>
</evidence>
<dbReference type="EMBL" id="CP045851">
    <property type="protein sequence ID" value="QGG95041.1"/>
    <property type="molecule type" value="Genomic_DNA"/>
</dbReference>
<feature type="region of interest" description="Disordered" evidence="1">
    <location>
        <begin position="52"/>
        <end position="143"/>
    </location>
</feature>
<keyword evidence="2" id="KW-0472">Membrane</keyword>
<keyword evidence="4" id="KW-1185">Reference proteome</keyword>
<accession>A0A5Q2RKE0</accession>
<dbReference type="RefSeq" id="WP_153759149.1">
    <property type="nucleotide sequence ID" value="NZ_CP045851.1"/>
</dbReference>
<evidence type="ECO:0000313" key="3">
    <source>
        <dbReference type="EMBL" id="QGG95041.1"/>
    </source>
</evidence>
<feature type="compositionally biased region" description="Pro residues" evidence="1">
    <location>
        <begin position="67"/>
        <end position="123"/>
    </location>
</feature>
<dbReference type="KEGG" id="atq:GH723_07930"/>
<feature type="transmembrane region" description="Helical" evidence="2">
    <location>
        <begin position="20"/>
        <end position="42"/>
    </location>
</feature>
<sequence length="251" mass="26804">MEPRHAIRRIRERADRGATFVEYALLGGLLALTSLASMQFLIDTTEQGFEETLNDVGTPIEVEDPGPSDPDPSDPGPSDPGPSDPGPSDPGPSDPGPSDPGPSDPGPSDPGPSDPGPSDPQPDNPDSGSRWNEATIQGSSQTTRECVATWIFGCWRWDDVTTVRASASLQVLRQNGSAVRDGSEVEVLVERWTGDGWQTVRTVTEDVQGGALHVDVDDIADTPRVRMTLRDVSGRNNGWDGQQSSIVIEIP</sequence>
<name>A0A5Q2RKE0_9ACTN</name>
<evidence type="ECO:0000256" key="1">
    <source>
        <dbReference type="SAM" id="MobiDB-lite"/>
    </source>
</evidence>
<proteinExistence type="predicted"/>
<evidence type="ECO:0000256" key="2">
    <source>
        <dbReference type="SAM" id="Phobius"/>
    </source>
</evidence>
<keyword evidence="2" id="KW-1133">Transmembrane helix</keyword>
<feature type="compositionally biased region" description="Polar residues" evidence="1">
    <location>
        <begin position="130"/>
        <end position="143"/>
    </location>
</feature>
<keyword evidence="2" id="KW-0812">Transmembrane</keyword>
<gene>
    <name evidence="3" type="ORF">GH723_07930</name>
</gene>
<organism evidence="3 4">
    <name type="scientific">Actinomarinicola tropica</name>
    <dbReference type="NCBI Taxonomy" id="2789776"/>
    <lineage>
        <taxon>Bacteria</taxon>
        <taxon>Bacillati</taxon>
        <taxon>Actinomycetota</taxon>
        <taxon>Acidimicrobiia</taxon>
        <taxon>Acidimicrobiales</taxon>
        <taxon>Iamiaceae</taxon>
        <taxon>Actinomarinicola</taxon>
    </lineage>
</organism>
<dbReference type="Proteomes" id="UP000334019">
    <property type="component" value="Chromosome"/>
</dbReference>
<dbReference type="AlphaFoldDB" id="A0A5Q2RKE0"/>
<reference evidence="3 4" key="1">
    <citation type="submission" date="2019-11" db="EMBL/GenBank/DDBJ databases">
        <authorList>
            <person name="He Y."/>
        </authorList>
    </citation>
    <scope>NUCLEOTIDE SEQUENCE [LARGE SCALE GENOMIC DNA]</scope>
    <source>
        <strain evidence="3 4">SCSIO 58843</strain>
    </source>
</reference>
<protein>
    <submittedName>
        <fullName evidence="3">Uncharacterized protein</fullName>
    </submittedName>
</protein>